<dbReference type="GO" id="GO:0016887">
    <property type="term" value="F:ATP hydrolysis activity"/>
    <property type="evidence" value="ECO:0007669"/>
    <property type="project" value="InterPro"/>
</dbReference>
<dbReference type="Pfam" id="PF00664">
    <property type="entry name" value="ABC_membrane"/>
    <property type="match status" value="2"/>
</dbReference>
<keyword evidence="5 12" id="KW-0067">ATP-binding</keyword>
<feature type="transmembrane region" description="Helical" evidence="9">
    <location>
        <begin position="849"/>
        <end position="870"/>
    </location>
</feature>
<feature type="transmembrane region" description="Helical" evidence="9">
    <location>
        <begin position="79"/>
        <end position="100"/>
    </location>
</feature>
<evidence type="ECO:0000256" key="8">
    <source>
        <dbReference type="SAM" id="MobiDB-lite"/>
    </source>
</evidence>
<dbReference type="Gene3D" id="1.20.1560.10">
    <property type="entry name" value="ABC transporter type 1, transmembrane domain"/>
    <property type="match status" value="1"/>
</dbReference>
<reference evidence="12 13" key="1">
    <citation type="journal article" date="2023" name="Elife">
        <title>Identification of key yeast species and microbe-microbe interactions impacting larval growth of Drosophila in the wild.</title>
        <authorList>
            <person name="Mure A."/>
            <person name="Sugiura Y."/>
            <person name="Maeda R."/>
            <person name="Honda K."/>
            <person name="Sakurai N."/>
            <person name="Takahashi Y."/>
            <person name="Watada M."/>
            <person name="Katoh T."/>
            <person name="Gotoh A."/>
            <person name="Gotoh Y."/>
            <person name="Taniguchi I."/>
            <person name="Nakamura K."/>
            <person name="Hayashi T."/>
            <person name="Katayama T."/>
            <person name="Uemura T."/>
            <person name="Hattori Y."/>
        </authorList>
    </citation>
    <scope>NUCLEOTIDE SEQUENCE [LARGE SCALE GENOMIC DNA]</scope>
    <source>
        <strain evidence="12 13">KH-74</strain>
    </source>
</reference>
<keyword evidence="4" id="KW-0547">Nucleotide-binding</keyword>
<dbReference type="SUPFAM" id="SSF90123">
    <property type="entry name" value="ABC transporter transmembrane region"/>
    <property type="match status" value="2"/>
</dbReference>
<dbReference type="Gene3D" id="3.40.50.300">
    <property type="entry name" value="P-loop containing nucleotide triphosphate hydrolases"/>
    <property type="match status" value="2"/>
</dbReference>
<dbReference type="PROSITE" id="PS00211">
    <property type="entry name" value="ABC_TRANSPORTER_1"/>
    <property type="match status" value="2"/>
</dbReference>
<keyword evidence="6 9" id="KW-1133">Transmembrane helix</keyword>
<dbReference type="PANTHER" id="PTHR43394:SF15">
    <property type="entry name" value="ALPHA-FACTOR-TRANSPORTING ATPASE"/>
    <property type="match status" value="1"/>
</dbReference>
<dbReference type="GO" id="GO:0090374">
    <property type="term" value="P:oligopeptide export from mitochondrion"/>
    <property type="evidence" value="ECO:0007669"/>
    <property type="project" value="TreeGrafter"/>
</dbReference>
<dbReference type="InterPro" id="IPR003593">
    <property type="entry name" value="AAA+_ATPase"/>
</dbReference>
<dbReference type="InterPro" id="IPR017871">
    <property type="entry name" value="ABC_transporter-like_CS"/>
</dbReference>
<feature type="compositionally biased region" description="Basic and acidic residues" evidence="8">
    <location>
        <begin position="633"/>
        <end position="648"/>
    </location>
</feature>
<feature type="transmembrane region" description="Helical" evidence="9">
    <location>
        <begin position="253"/>
        <end position="278"/>
    </location>
</feature>
<feature type="transmembrane region" description="Helical" evidence="9">
    <location>
        <begin position="290"/>
        <end position="311"/>
    </location>
</feature>
<dbReference type="InterPro" id="IPR039421">
    <property type="entry name" value="Type_1_exporter"/>
</dbReference>
<keyword evidence="7 9" id="KW-0472">Membrane</keyword>
<dbReference type="GO" id="GO:0015421">
    <property type="term" value="F:ABC-type oligopeptide transporter activity"/>
    <property type="evidence" value="ECO:0007669"/>
    <property type="project" value="TreeGrafter"/>
</dbReference>
<evidence type="ECO:0000256" key="4">
    <source>
        <dbReference type="ARBA" id="ARBA00022741"/>
    </source>
</evidence>
<dbReference type="InterPro" id="IPR027417">
    <property type="entry name" value="P-loop_NTPase"/>
</dbReference>
<feature type="transmembrane region" description="Helical" evidence="9">
    <location>
        <begin position="26"/>
        <end position="48"/>
    </location>
</feature>
<proteinExistence type="predicted"/>
<dbReference type="PANTHER" id="PTHR43394">
    <property type="entry name" value="ATP-DEPENDENT PERMEASE MDL1, MITOCHONDRIAL"/>
    <property type="match status" value="1"/>
</dbReference>
<protein>
    <submittedName>
        <fullName evidence="12">ATP-binding cassette A-factor transporter</fullName>
    </submittedName>
</protein>
<dbReference type="GO" id="GO:0005524">
    <property type="term" value="F:ATP binding"/>
    <property type="evidence" value="ECO:0007669"/>
    <property type="project" value="UniProtKB-KW"/>
</dbReference>
<sequence>MWNLNQLWSAGKSSIYSQVILRKDKYLLIIVFVTTVANGLTPAITSVLTGRLFDLLASLTTREVPHRVFKELVRRSMSIMALGAACLPITWMSISSWMWVGETQGFRLRNNLLSSYMTKSIEWYDQNINFLGDLVQINRCIEEVRSSSAEASALVFQSMVAVASLIGVSFYYSWSLTLIILCSSPIIVIVAVVLSRLINKYTELENTESTKSAGMVTFSMKAAQLIKTYGKQHQEIYEFINSTKLCNNHFLKACLYVSLNASILRFLTLCMFIQGFWFGASMVRKGKLDIADVITCFHSCLMLGSTLSNALHQIVLLQKGDVAVTKIYGALQDNIPEADDRHCTKVDFRSLPIIFENICFSYPTRPTEMVLQNVSLFIKPGETTFIVGKSGSGKSTLSNILLKLYTTSSGNVRLGNFDLSSINQSDLLDHITIVEQRCTLFNDTLRNNILMGIANYSEINDISELDIRLREALKFANLEDLISTLPDGVDTLLGSGGVSLSGGQQQRVALARAYMRNTDILILDEAISALDISQRIELLKGIKSWRNGKTTIILTHQISDIEPNNFVYVMKDGSVVQSGLQHDLVSHKDGLFYKLSLFQEALPDDDKGRRNNYKVGETNTISLRSDELYKDNLKGDHGEASSKNDKSNRTLVSSNSVEEDDFYQTRNVVIDEKHKSQQNSEQSELLPLKRILIIMFRTIRNKKLLLTGILASIMAGAANPIFSYTFSYLLNGIVPHSKNDSRYLLQWSFTVFGVAVADGIFNFLKSYILGYCSEYWIMDLRNEAITSIAQKNMYWYTLSSNQPAEISALLMNDLRDLRSLVSEFLSAMTTFIIVSLFGLIWALVSGWKLSLVCLSMFPLIIIISGMYGSLLQKLETDYKSSVAKLENCQSEIVTCIKTIRSLKLEAHFAASFAKYQSKMNAIAKRRAIVTGMGIAIMNTLTMCIQAILYYYGLKLVLTEEYTSKQMFETFTLLLFTIMTCTSLVSQIPDIARGQRAASWIQRILNEGSEWSEPDLQKGRRAKIGNVGSHELIIFDNLSFAYPGALDVPILKNLNLRLYDKTSVAVVGQSGSGKSTLGALLMKFYEVAGNTLFIDGTDINDWSTEVLRAHVTIVEQKPVLIDGSLRDNLVYGCDAASITDLDLFNVLKYVGLFDMLDTLADGLETRVSSDLVSGGQAQRICVARALLRRSRILILDESTSALDADSAKRIRDIVANGIPDTLVIAITHSKPMMRCCESIVVLKDGQIVEEGSYDELNTDGTAFFSLTATDDD</sequence>
<comment type="subcellular location">
    <subcellularLocation>
        <location evidence="1">Membrane</location>
        <topology evidence="1">Multi-pass membrane protein</topology>
    </subcellularLocation>
</comment>
<evidence type="ECO:0000256" key="6">
    <source>
        <dbReference type="ARBA" id="ARBA00022989"/>
    </source>
</evidence>
<dbReference type="InterPro" id="IPR011527">
    <property type="entry name" value="ABC1_TM_dom"/>
</dbReference>
<evidence type="ECO:0000256" key="5">
    <source>
        <dbReference type="ARBA" id="ARBA00022840"/>
    </source>
</evidence>
<dbReference type="InterPro" id="IPR036640">
    <property type="entry name" value="ABC1_TM_sf"/>
</dbReference>
<accession>A0AAV5S3F6</accession>
<feature type="transmembrane region" description="Helical" evidence="9">
    <location>
        <begin position="704"/>
        <end position="724"/>
    </location>
</feature>
<feature type="transmembrane region" description="Helical" evidence="9">
    <location>
        <begin position="178"/>
        <end position="198"/>
    </location>
</feature>
<name>A0AAV5S3F6_MAUHU</name>
<dbReference type="PROSITE" id="PS50929">
    <property type="entry name" value="ABC_TM1F"/>
    <property type="match status" value="2"/>
</dbReference>
<feature type="transmembrane region" description="Helical" evidence="9">
    <location>
        <begin position="927"/>
        <end position="950"/>
    </location>
</feature>
<feature type="transmembrane region" description="Helical" evidence="9">
    <location>
        <begin position="744"/>
        <end position="764"/>
    </location>
</feature>
<gene>
    <name evidence="12" type="ORF">DAKH74_049100</name>
</gene>
<evidence type="ECO:0000256" key="7">
    <source>
        <dbReference type="ARBA" id="ARBA00023136"/>
    </source>
</evidence>
<keyword evidence="13" id="KW-1185">Reference proteome</keyword>
<dbReference type="Proteomes" id="UP001377567">
    <property type="component" value="Unassembled WGS sequence"/>
</dbReference>
<dbReference type="AlphaFoldDB" id="A0AAV5S3F6"/>
<dbReference type="GO" id="GO:0005743">
    <property type="term" value="C:mitochondrial inner membrane"/>
    <property type="evidence" value="ECO:0007669"/>
    <property type="project" value="TreeGrafter"/>
</dbReference>
<dbReference type="Pfam" id="PF00005">
    <property type="entry name" value="ABC_tran"/>
    <property type="match status" value="2"/>
</dbReference>
<feature type="domain" description="ABC transmembrane type-1" evidence="11">
    <location>
        <begin position="706"/>
        <end position="992"/>
    </location>
</feature>
<evidence type="ECO:0000256" key="3">
    <source>
        <dbReference type="ARBA" id="ARBA00022692"/>
    </source>
</evidence>
<evidence type="ECO:0000256" key="2">
    <source>
        <dbReference type="ARBA" id="ARBA00022448"/>
    </source>
</evidence>
<dbReference type="SUPFAM" id="SSF52540">
    <property type="entry name" value="P-loop containing nucleoside triphosphate hydrolases"/>
    <property type="match status" value="2"/>
</dbReference>
<keyword evidence="2" id="KW-0813">Transport</keyword>
<organism evidence="12 13">
    <name type="scientific">Maudiozyma humilis</name>
    <name type="common">Sour dough yeast</name>
    <name type="synonym">Kazachstania humilis</name>
    <dbReference type="NCBI Taxonomy" id="51915"/>
    <lineage>
        <taxon>Eukaryota</taxon>
        <taxon>Fungi</taxon>
        <taxon>Dikarya</taxon>
        <taxon>Ascomycota</taxon>
        <taxon>Saccharomycotina</taxon>
        <taxon>Saccharomycetes</taxon>
        <taxon>Saccharomycetales</taxon>
        <taxon>Saccharomycetaceae</taxon>
        <taxon>Maudiozyma</taxon>
    </lineage>
</organism>
<evidence type="ECO:0000313" key="12">
    <source>
        <dbReference type="EMBL" id="GMM58293.1"/>
    </source>
</evidence>
<evidence type="ECO:0000259" key="11">
    <source>
        <dbReference type="PROSITE" id="PS50929"/>
    </source>
</evidence>
<feature type="domain" description="ABC transporter" evidence="10">
    <location>
        <begin position="1032"/>
        <end position="1268"/>
    </location>
</feature>
<feature type="domain" description="ABC transmembrane type-1" evidence="11">
    <location>
        <begin position="29"/>
        <end position="319"/>
    </location>
</feature>
<dbReference type="EMBL" id="BTGD01000025">
    <property type="protein sequence ID" value="GMM58293.1"/>
    <property type="molecule type" value="Genomic_DNA"/>
</dbReference>
<evidence type="ECO:0000259" key="10">
    <source>
        <dbReference type="PROSITE" id="PS50893"/>
    </source>
</evidence>
<dbReference type="InterPro" id="IPR003439">
    <property type="entry name" value="ABC_transporter-like_ATP-bd"/>
</dbReference>
<dbReference type="FunFam" id="3.40.50.300:FF:001471">
    <property type="entry name" value="P-loop containing nucleoside triphosphate hydrolase protein"/>
    <property type="match status" value="1"/>
</dbReference>
<feature type="transmembrane region" description="Helical" evidence="9">
    <location>
        <begin position="824"/>
        <end position="843"/>
    </location>
</feature>
<feature type="transmembrane region" description="Helical" evidence="9">
    <location>
        <begin position="153"/>
        <end position="172"/>
    </location>
</feature>
<evidence type="ECO:0000256" key="9">
    <source>
        <dbReference type="SAM" id="Phobius"/>
    </source>
</evidence>
<evidence type="ECO:0000256" key="1">
    <source>
        <dbReference type="ARBA" id="ARBA00004141"/>
    </source>
</evidence>
<dbReference type="PROSITE" id="PS50893">
    <property type="entry name" value="ABC_TRANSPORTER_2"/>
    <property type="match status" value="2"/>
</dbReference>
<dbReference type="SMART" id="SM00382">
    <property type="entry name" value="AAA"/>
    <property type="match status" value="2"/>
</dbReference>
<feature type="region of interest" description="Disordered" evidence="8">
    <location>
        <begin position="633"/>
        <end position="655"/>
    </location>
</feature>
<comment type="caution">
    <text evidence="12">The sequence shown here is derived from an EMBL/GenBank/DDBJ whole genome shotgun (WGS) entry which is preliminary data.</text>
</comment>
<evidence type="ECO:0000313" key="13">
    <source>
        <dbReference type="Proteomes" id="UP001377567"/>
    </source>
</evidence>
<dbReference type="CDD" id="cd18578">
    <property type="entry name" value="ABC_6TM_Pgp_ABCB1_D2_like"/>
    <property type="match status" value="1"/>
</dbReference>
<dbReference type="FunFam" id="3.40.50.300:FF:000604">
    <property type="entry name" value="ABC transporter B family member 28"/>
    <property type="match status" value="1"/>
</dbReference>
<dbReference type="CDD" id="cd18577">
    <property type="entry name" value="ABC_6TM_Pgp_ABCB1_D1_like"/>
    <property type="match status" value="1"/>
</dbReference>
<feature type="domain" description="ABC transporter" evidence="10">
    <location>
        <begin position="353"/>
        <end position="597"/>
    </location>
</feature>
<keyword evidence="3 9" id="KW-0812">Transmembrane</keyword>